<gene>
    <name evidence="3" type="ORF">QTP70_007024</name>
</gene>
<dbReference type="InterPro" id="IPR032549">
    <property type="entry name" value="DUF4939"/>
</dbReference>
<proteinExistence type="predicted"/>
<dbReference type="Pfam" id="PF16297">
    <property type="entry name" value="DUF4939"/>
    <property type="match status" value="1"/>
</dbReference>
<dbReference type="EMBL" id="JAUCMX010000020">
    <property type="protein sequence ID" value="KAK3515117.1"/>
    <property type="molecule type" value="Genomic_DNA"/>
</dbReference>
<feature type="region of interest" description="Disordered" evidence="1">
    <location>
        <begin position="1"/>
        <end position="22"/>
    </location>
</feature>
<name>A0AAE0Q6I3_9TELE</name>
<organism evidence="3 4">
    <name type="scientific">Hemibagrus guttatus</name>
    <dbReference type="NCBI Taxonomy" id="175788"/>
    <lineage>
        <taxon>Eukaryota</taxon>
        <taxon>Metazoa</taxon>
        <taxon>Chordata</taxon>
        <taxon>Craniata</taxon>
        <taxon>Vertebrata</taxon>
        <taxon>Euteleostomi</taxon>
        <taxon>Actinopterygii</taxon>
        <taxon>Neopterygii</taxon>
        <taxon>Teleostei</taxon>
        <taxon>Ostariophysi</taxon>
        <taxon>Siluriformes</taxon>
        <taxon>Bagridae</taxon>
        <taxon>Hemibagrus</taxon>
    </lineage>
</organism>
<dbReference type="Proteomes" id="UP001274896">
    <property type="component" value="Unassembled WGS sequence"/>
</dbReference>
<protein>
    <recommendedName>
        <fullName evidence="2">DUF4939 domain-containing protein</fullName>
    </recommendedName>
</protein>
<sequence>MDPASSGTGGAPLQNTSPTTDPAELREIIVRQDLLIRAFQDQLEVLTIQLSNATAATSRETPIACDELPRLALPEKFDGSADRCRGFLRQCEVFFSHQPGIYREDGTKCAFLLSLLTGKALEWASAVWDADPLIRVSYSHFEEGIRKVFEHPAGGKDISVQLMEIRQGSESADYAIRFWTLVAQLE</sequence>
<evidence type="ECO:0000256" key="1">
    <source>
        <dbReference type="SAM" id="MobiDB-lite"/>
    </source>
</evidence>
<evidence type="ECO:0000313" key="3">
    <source>
        <dbReference type="EMBL" id="KAK3515117.1"/>
    </source>
</evidence>
<feature type="domain" description="DUF4939" evidence="2">
    <location>
        <begin position="71"/>
        <end position="150"/>
    </location>
</feature>
<reference evidence="3" key="1">
    <citation type="submission" date="2023-06" db="EMBL/GenBank/DDBJ databases">
        <title>Male Hemibagrus guttatus genome.</title>
        <authorList>
            <person name="Bian C."/>
        </authorList>
    </citation>
    <scope>NUCLEOTIDE SEQUENCE</scope>
    <source>
        <strain evidence="3">Male_cb2023</strain>
        <tissue evidence="3">Muscle</tissue>
    </source>
</reference>
<keyword evidence="4" id="KW-1185">Reference proteome</keyword>
<comment type="caution">
    <text evidence="3">The sequence shown here is derived from an EMBL/GenBank/DDBJ whole genome shotgun (WGS) entry which is preliminary data.</text>
</comment>
<dbReference type="AlphaFoldDB" id="A0AAE0Q6I3"/>
<accession>A0AAE0Q6I3</accession>
<evidence type="ECO:0000259" key="2">
    <source>
        <dbReference type="Pfam" id="PF16297"/>
    </source>
</evidence>
<evidence type="ECO:0000313" key="4">
    <source>
        <dbReference type="Proteomes" id="UP001274896"/>
    </source>
</evidence>